<dbReference type="Proteomes" id="UP000648914">
    <property type="component" value="Unassembled WGS sequence"/>
</dbReference>
<dbReference type="NCBIfam" id="TIGR01643">
    <property type="entry name" value="YD_repeat_2x"/>
    <property type="match status" value="1"/>
</dbReference>
<evidence type="ECO:0000313" key="2">
    <source>
        <dbReference type="EMBL" id="MBI6563066.1"/>
    </source>
</evidence>
<proteinExistence type="predicted"/>
<feature type="region of interest" description="Disordered" evidence="1">
    <location>
        <begin position="40"/>
        <end position="72"/>
    </location>
</feature>
<dbReference type="EMBL" id="JAEILG010000006">
    <property type="protein sequence ID" value="MBI6563066.1"/>
    <property type="molecule type" value="Genomic_DNA"/>
</dbReference>
<name>A0ABS0UCW2_9PSED</name>
<accession>A0ABS0UCW2</accession>
<keyword evidence="3" id="KW-1185">Reference proteome</keyword>
<dbReference type="Gene3D" id="2.180.10.10">
    <property type="entry name" value="RHS repeat-associated core"/>
    <property type="match status" value="1"/>
</dbReference>
<evidence type="ECO:0000313" key="3">
    <source>
        <dbReference type="Proteomes" id="UP000648914"/>
    </source>
</evidence>
<dbReference type="RefSeq" id="WP_198730970.1">
    <property type="nucleotide sequence ID" value="NZ_JAEILF010000050.1"/>
</dbReference>
<dbReference type="InterPro" id="IPR006530">
    <property type="entry name" value="YD"/>
</dbReference>
<dbReference type="Pfam" id="PF05593">
    <property type="entry name" value="RHS_repeat"/>
    <property type="match status" value="1"/>
</dbReference>
<gene>
    <name evidence="2" type="ORF">YA0852_02910</name>
</gene>
<organism evidence="2 3">
    <name type="scientific">Pseudomonas synxantha</name>
    <dbReference type="NCBI Taxonomy" id="47883"/>
    <lineage>
        <taxon>Bacteria</taxon>
        <taxon>Pseudomonadati</taxon>
        <taxon>Pseudomonadota</taxon>
        <taxon>Gammaproteobacteria</taxon>
        <taxon>Pseudomonadales</taxon>
        <taxon>Pseudomonadaceae</taxon>
        <taxon>Pseudomonas</taxon>
    </lineage>
</organism>
<reference evidence="2 3" key="1">
    <citation type="submission" date="2020-12" db="EMBL/GenBank/DDBJ databases">
        <title>Comparative genomic insights into the epidemiology and virulence of plant pathogenic Pseudomonads from Turkey.</title>
        <authorList>
            <person name="Dillon M."/>
            <person name="Ruiz-Bedoya T."/>
            <person name="Bendalovic-Torma C."/>
            <person name="Guttman K.M."/>
            <person name="Kwak H."/>
            <person name="Middleton M.A."/>
            <person name="Wang P.W."/>
            <person name="Horuz S."/>
            <person name="Aysan Y."/>
            <person name="Guttman D.S."/>
        </authorList>
    </citation>
    <scope>NUCLEOTIDE SEQUENCE [LARGE SCALE GENOMIC DNA]</scope>
    <source>
        <strain evidence="2 3">S5_IA_2b</strain>
    </source>
</reference>
<protein>
    <recommendedName>
        <fullName evidence="4">Rhs-family protein</fullName>
    </recommendedName>
</protein>
<evidence type="ECO:0008006" key="4">
    <source>
        <dbReference type="Google" id="ProtNLM"/>
    </source>
</evidence>
<dbReference type="InterPro" id="IPR031325">
    <property type="entry name" value="RHS_repeat"/>
</dbReference>
<sequence length="149" mass="16914">MSNENDEAYCFKWDALDRLTTQIDLDDSYRVYHYNALDDITGTDAHPTPAPEPRNTYEDGPPPSESDAPIRHRFTRDAVGRLLRKTTDDGITDYAYDAADNQLAITFKAHNGEQQQLKFRYDALGNCSAKTATRVNWAIATTPWATWKP</sequence>
<evidence type="ECO:0000256" key="1">
    <source>
        <dbReference type="SAM" id="MobiDB-lite"/>
    </source>
</evidence>
<comment type="caution">
    <text evidence="2">The sequence shown here is derived from an EMBL/GenBank/DDBJ whole genome shotgun (WGS) entry which is preliminary data.</text>
</comment>